<comment type="similarity">
    <text evidence="2 9 10">Belongs to the triosephosphate isomerase family.</text>
</comment>
<dbReference type="InterPro" id="IPR020861">
    <property type="entry name" value="Triosephosphate_isomerase_AS"/>
</dbReference>
<evidence type="ECO:0000256" key="1">
    <source>
        <dbReference type="ARBA" id="ARBA00004680"/>
    </source>
</evidence>
<feature type="active site" description="Proton acceptor" evidence="9">
    <location>
        <position position="193"/>
    </location>
</feature>
<comment type="function">
    <text evidence="9">Involved in the gluconeogenesis. Catalyzes stereospecifically the conversion of dihydroxyacetone phosphate (DHAP) to D-glyceraldehyde-3-phosphate (G3P).</text>
</comment>
<dbReference type="GO" id="GO:0006094">
    <property type="term" value="P:gluconeogenesis"/>
    <property type="evidence" value="ECO:0007669"/>
    <property type="project" value="UniProtKB-UniRule"/>
</dbReference>
<comment type="caution">
    <text evidence="11">The sequence shown here is derived from an EMBL/GenBank/DDBJ whole genome shotgun (WGS) entry which is preliminary data.</text>
</comment>
<dbReference type="GO" id="GO:0006096">
    <property type="term" value="P:glycolytic process"/>
    <property type="evidence" value="ECO:0007669"/>
    <property type="project" value="UniProtKB-UniRule"/>
</dbReference>
<evidence type="ECO:0000313" key="11">
    <source>
        <dbReference type="EMBL" id="CAG9608744.1"/>
    </source>
</evidence>
<feature type="binding site" evidence="9">
    <location>
        <begin position="39"/>
        <end position="41"/>
    </location>
    <ligand>
        <name>substrate</name>
    </ligand>
</feature>
<dbReference type="PROSITE" id="PS51440">
    <property type="entry name" value="TIM_2"/>
    <property type="match status" value="1"/>
</dbReference>
<comment type="catalytic activity">
    <reaction evidence="9 10">
        <text>D-glyceraldehyde 3-phosphate = dihydroxyacetone phosphate</text>
        <dbReference type="Rhea" id="RHEA:18585"/>
        <dbReference type="ChEBI" id="CHEBI:57642"/>
        <dbReference type="ChEBI" id="CHEBI:59776"/>
        <dbReference type="EC" id="5.3.1.1"/>
    </reaction>
</comment>
<dbReference type="Pfam" id="PF00121">
    <property type="entry name" value="TIM"/>
    <property type="match status" value="1"/>
</dbReference>
<dbReference type="EC" id="5.3.1.1" evidence="3 9"/>
<dbReference type="InterPro" id="IPR022896">
    <property type="entry name" value="TrioseP_Isoase_bac/euk"/>
</dbReference>
<dbReference type="GO" id="GO:0019563">
    <property type="term" value="P:glycerol catabolic process"/>
    <property type="evidence" value="ECO:0007669"/>
    <property type="project" value="TreeGrafter"/>
</dbReference>
<protein>
    <recommendedName>
        <fullName evidence="4 9">Triosephosphate isomerase</fullName>
        <shortName evidence="9">TIM</shortName>
        <shortName evidence="9">TPI</shortName>
        <ecNumber evidence="3 9">5.3.1.1</ecNumber>
    </recommendedName>
    <alternativeName>
        <fullName evidence="9">Triose-phosphate isomerase</fullName>
    </alternativeName>
</protein>
<keyword evidence="5 9" id="KW-0312">Gluconeogenesis</keyword>
<evidence type="ECO:0000256" key="3">
    <source>
        <dbReference type="ARBA" id="ARBA00011940"/>
    </source>
</evidence>
<evidence type="ECO:0000256" key="6">
    <source>
        <dbReference type="ARBA" id="ARBA00022490"/>
    </source>
</evidence>
<reference evidence="11" key="1">
    <citation type="submission" date="2021-10" db="EMBL/GenBank/DDBJ databases">
        <authorList>
            <person name="Criscuolo A."/>
        </authorList>
    </citation>
    <scope>NUCLEOTIDE SEQUENCE</scope>
    <source>
        <strain evidence="11">CIP111885</strain>
    </source>
</reference>
<evidence type="ECO:0000256" key="7">
    <source>
        <dbReference type="ARBA" id="ARBA00023152"/>
    </source>
</evidence>
<keyword evidence="12" id="KW-1185">Reference proteome</keyword>
<dbReference type="RefSeq" id="WP_230496987.1">
    <property type="nucleotide sequence ID" value="NZ_CAKJTG010000012.1"/>
</dbReference>
<gene>
    <name evidence="11" type="primary">tpiA_2</name>
    <name evidence="9" type="synonym">tpiA</name>
    <name evidence="11" type="ORF">NEOCIP111885_02461</name>
</gene>
<dbReference type="GO" id="GO:0005829">
    <property type="term" value="C:cytosol"/>
    <property type="evidence" value="ECO:0007669"/>
    <property type="project" value="TreeGrafter"/>
</dbReference>
<keyword evidence="7 9" id="KW-0324">Glycolysis</keyword>
<organism evidence="11 12">
    <name type="scientific">Pseudoneobacillus rhizosphaerae</name>
    <dbReference type="NCBI Taxonomy" id="2880968"/>
    <lineage>
        <taxon>Bacteria</taxon>
        <taxon>Bacillati</taxon>
        <taxon>Bacillota</taxon>
        <taxon>Bacilli</taxon>
        <taxon>Bacillales</taxon>
        <taxon>Bacillaceae</taxon>
        <taxon>Pseudoneobacillus</taxon>
    </lineage>
</organism>
<dbReference type="NCBIfam" id="TIGR00419">
    <property type="entry name" value="tim"/>
    <property type="match status" value="1"/>
</dbReference>
<dbReference type="InterPro" id="IPR035990">
    <property type="entry name" value="TIM_sf"/>
</dbReference>
<comment type="subcellular location">
    <subcellularLocation>
        <location evidence="9 10">Cytoplasm</location>
    </subcellularLocation>
</comment>
<dbReference type="InterPro" id="IPR000652">
    <property type="entry name" value="Triosephosphate_isomerase"/>
</dbReference>
<accession>A0A9C7GA94</accession>
<dbReference type="InterPro" id="IPR013785">
    <property type="entry name" value="Aldolase_TIM"/>
</dbReference>
<feature type="binding site" evidence="9">
    <location>
        <position position="199"/>
    </location>
    <ligand>
        <name>substrate</name>
    </ligand>
</feature>
<dbReference type="GO" id="GO:0046166">
    <property type="term" value="P:glyceraldehyde-3-phosphate biosynthetic process"/>
    <property type="evidence" value="ECO:0007669"/>
    <property type="project" value="TreeGrafter"/>
</dbReference>
<sequence>MTQSNIESYIEKIVRQVVTNSLQTSPVSFERIKPVVVANWKMNMTLASISKFVDDFGTESFSAEVVVCPPSPYLYILDALKKQQNRSFTLGAQNVHAEKSGAYTGDVSADQLLDVGCHYVIIGHSERRAIGESNEFIHQKVRQSLETGLIPILCVGETEEERKQGKTNSVVEKQVLTALLNMNDISKVIIAYEPVWAIGTGQSAVPEQAQEVHQFIRSVLIKHFGILANQLPILYGGSAKPDNAKDYSAMNDIDGLLVGGASLKADDFKKIISAFC</sequence>
<feature type="binding site" evidence="9">
    <location>
        <position position="238"/>
    </location>
    <ligand>
        <name>substrate</name>
    </ligand>
</feature>
<evidence type="ECO:0000256" key="10">
    <source>
        <dbReference type="RuleBase" id="RU363013"/>
    </source>
</evidence>
<comment type="pathway">
    <text evidence="1 9 10">Carbohydrate degradation; glycolysis; D-glyceraldehyde 3-phosphate from glycerone phosphate: step 1/1.</text>
</comment>
<dbReference type="Gene3D" id="3.20.20.70">
    <property type="entry name" value="Aldolase class I"/>
    <property type="match status" value="1"/>
</dbReference>
<dbReference type="CDD" id="cd00311">
    <property type="entry name" value="TIM"/>
    <property type="match status" value="1"/>
</dbReference>
<dbReference type="FunFam" id="3.20.20.70:FF:000016">
    <property type="entry name" value="Triosephosphate isomerase"/>
    <property type="match status" value="1"/>
</dbReference>
<evidence type="ECO:0000256" key="2">
    <source>
        <dbReference type="ARBA" id="ARBA00007422"/>
    </source>
</evidence>
<dbReference type="GO" id="GO:0004807">
    <property type="term" value="F:triose-phosphate isomerase activity"/>
    <property type="evidence" value="ECO:0007669"/>
    <property type="project" value="UniProtKB-UniRule"/>
</dbReference>
<comment type="subunit">
    <text evidence="9 10">Homodimer.</text>
</comment>
<feature type="active site" description="Electrophile" evidence="9">
    <location>
        <position position="124"/>
    </location>
</feature>
<keyword evidence="8 9" id="KW-0413">Isomerase</keyword>
<dbReference type="PROSITE" id="PS00171">
    <property type="entry name" value="TIM_1"/>
    <property type="match status" value="1"/>
</dbReference>
<evidence type="ECO:0000256" key="5">
    <source>
        <dbReference type="ARBA" id="ARBA00022432"/>
    </source>
</evidence>
<evidence type="ECO:0000256" key="4">
    <source>
        <dbReference type="ARBA" id="ARBA00019397"/>
    </source>
</evidence>
<feature type="modified residue" description="Phosphoserine" evidence="9">
    <location>
        <position position="238"/>
    </location>
</feature>
<comment type="pathway">
    <text evidence="9 10">Carbohydrate biosynthesis; gluconeogenesis.</text>
</comment>
<dbReference type="PANTHER" id="PTHR21139">
    <property type="entry name" value="TRIOSEPHOSPHATE ISOMERASE"/>
    <property type="match status" value="1"/>
</dbReference>
<dbReference type="Proteomes" id="UP000789845">
    <property type="component" value="Unassembled WGS sequence"/>
</dbReference>
<feature type="binding site" evidence="9">
    <location>
        <begin position="259"/>
        <end position="260"/>
    </location>
    <ligand>
        <name>substrate</name>
    </ligand>
</feature>
<dbReference type="HAMAP" id="MF_00147_B">
    <property type="entry name" value="TIM_B"/>
    <property type="match status" value="1"/>
</dbReference>
<dbReference type="EMBL" id="CAKJTG010000012">
    <property type="protein sequence ID" value="CAG9608744.1"/>
    <property type="molecule type" value="Genomic_DNA"/>
</dbReference>
<keyword evidence="9" id="KW-0597">Phosphoprotein</keyword>
<evidence type="ECO:0000313" key="12">
    <source>
        <dbReference type="Proteomes" id="UP000789845"/>
    </source>
</evidence>
<evidence type="ECO:0000256" key="8">
    <source>
        <dbReference type="ARBA" id="ARBA00023235"/>
    </source>
</evidence>
<keyword evidence="6 9" id="KW-0963">Cytoplasm</keyword>
<dbReference type="PANTHER" id="PTHR21139:SF42">
    <property type="entry name" value="TRIOSEPHOSPHATE ISOMERASE"/>
    <property type="match status" value="1"/>
</dbReference>
<name>A0A9C7GA94_9BACI</name>
<evidence type="ECO:0000256" key="9">
    <source>
        <dbReference type="HAMAP-Rule" id="MF_00147"/>
    </source>
</evidence>
<dbReference type="AlphaFoldDB" id="A0A9C7GA94"/>
<dbReference type="SUPFAM" id="SSF51351">
    <property type="entry name" value="Triosephosphate isomerase (TIM)"/>
    <property type="match status" value="1"/>
</dbReference>
<proteinExistence type="inferred from homology"/>